<feature type="compositionally biased region" description="Polar residues" evidence="4">
    <location>
        <begin position="318"/>
        <end position="329"/>
    </location>
</feature>
<dbReference type="PROSITE" id="PS50102">
    <property type="entry name" value="RRM"/>
    <property type="match status" value="1"/>
</dbReference>
<evidence type="ECO:0000313" key="6">
    <source>
        <dbReference type="EMBL" id="THZ49636.1"/>
    </source>
</evidence>
<comment type="caution">
    <text evidence="6">The sequence shown here is derived from an EMBL/GenBank/DDBJ whole genome shotgun (WGS) entry which is preliminary data.</text>
</comment>
<feature type="region of interest" description="Disordered" evidence="4">
    <location>
        <begin position="232"/>
        <end position="271"/>
    </location>
</feature>
<evidence type="ECO:0000256" key="3">
    <source>
        <dbReference type="PROSITE-ProRule" id="PRU00176"/>
    </source>
</evidence>
<dbReference type="Gene3D" id="3.30.70.330">
    <property type="match status" value="1"/>
</dbReference>
<feature type="compositionally biased region" description="Polar residues" evidence="4">
    <location>
        <begin position="159"/>
        <end position="183"/>
    </location>
</feature>
<dbReference type="InterPro" id="IPR000504">
    <property type="entry name" value="RRM_dom"/>
</dbReference>
<feature type="compositionally biased region" description="Pro residues" evidence="4">
    <location>
        <begin position="485"/>
        <end position="507"/>
    </location>
</feature>
<evidence type="ECO:0000259" key="5">
    <source>
        <dbReference type="PROSITE" id="PS50102"/>
    </source>
</evidence>
<dbReference type="FunFam" id="3.30.70.330:FF:000089">
    <property type="entry name" value="RNA binding protein"/>
    <property type="match status" value="1"/>
</dbReference>
<feature type="compositionally biased region" description="Low complexity" evidence="4">
    <location>
        <begin position="330"/>
        <end position="343"/>
    </location>
</feature>
<feature type="compositionally biased region" description="Polar residues" evidence="4">
    <location>
        <begin position="232"/>
        <end position="245"/>
    </location>
</feature>
<sequence length="741" mass="80911">MAEKRPTRYSPPTSRMNNLPNLGSLSPIGQLNGTSKLGVFTTTSDTLSQLPGLSPTIGRRNNHRNSEPSDTSNRWTIRIRRLPPQFGEDALRSMLIFATDLDGTKFVQPSDSLEDSGFSTATATFHSEAGAMEAKDRLHGKPFGKNGIKMIVELLPDSQSQSQSAYNGSRRNTVDGTAARQQTGSGGSSNGSEAPLSRQSSRFSTSWGVSSPLTSPPVAVAQSFEFPAPDSSNHIQSIFSPQSPHANGYPGPNRISGKSVINDGNDDDETGELLKDPVGYAKNGRNALTGHSNPVPQFGNLSVETGAMNGSGYPHYVTSPTSPNYTSPHSMRSPPLPASSRPSNVTTNGSFSHKNLRHDFPPANPADQHPPCNTLYVGNLPLHTSEDELKSLFSKARGFKRLCFRTKANGPMCFVEFEDVTYASHALHELYGVQLHNSYKGGIRVSFSKNPLGVRSDNPKHSMSPHAGHPGFSNGTGPGFSTAAGPPPGLMAPGLHGPPPQSPPPPMLQHSNPMPPMQQNSAIRGFTHNFRSIPPQSHSQPGMNSYPQASRNISPVQYSNPAAFSTSWTVLLTQPRTPTAAATTVMLATENRQVLRRALIVVFRVLSMALRVFRLLRPSIPSFHVSLMVHSPLIMVIRLLRLLIVPFYVLLMVHHPLIMILRVLIVVFRPLIASFRVLFVVVRPLIGVMIIIRTVGLDSSFWHINPWFYGLLRFKRYSHHFSLLSGHQVGVHFSCYNAKTY</sequence>
<dbReference type="PANTHER" id="PTHR10501">
    <property type="entry name" value="U1 SMALL NUCLEAR RIBONUCLEOPROTEIN A/U2 SMALL NUCLEAR RIBONUCLEOPROTEIN B"/>
    <property type="match status" value="1"/>
</dbReference>
<proteinExistence type="predicted"/>
<evidence type="ECO:0000256" key="4">
    <source>
        <dbReference type="SAM" id="MobiDB-lite"/>
    </source>
</evidence>
<dbReference type="GO" id="GO:0003723">
    <property type="term" value="F:RNA binding"/>
    <property type="evidence" value="ECO:0007669"/>
    <property type="project" value="UniProtKB-UniRule"/>
</dbReference>
<dbReference type="Proteomes" id="UP000310121">
    <property type="component" value="Unassembled WGS sequence"/>
</dbReference>
<feature type="region of interest" description="Disordered" evidence="4">
    <location>
        <begin position="1"/>
        <end position="27"/>
    </location>
</feature>
<evidence type="ECO:0000256" key="1">
    <source>
        <dbReference type="ARBA" id="ARBA00022553"/>
    </source>
</evidence>
<protein>
    <recommendedName>
        <fullName evidence="5">RRM domain-containing protein</fullName>
    </recommendedName>
</protein>
<keyword evidence="2 3" id="KW-0694">RNA-binding</keyword>
<feature type="region of interest" description="Disordered" evidence="4">
    <location>
        <begin position="159"/>
        <end position="214"/>
    </location>
</feature>
<accession>A0A4S9VEF0</accession>
<keyword evidence="1" id="KW-0597">Phosphoprotein</keyword>
<feature type="compositionally biased region" description="Polar residues" evidence="4">
    <location>
        <begin position="344"/>
        <end position="353"/>
    </location>
</feature>
<feature type="compositionally biased region" description="Polar residues" evidence="4">
    <location>
        <begin position="10"/>
        <end position="27"/>
    </location>
</feature>
<dbReference type="SMART" id="SM00360">
    <property type="entry name" value="RRM"/>
    <property type="match status" value="2"/>
</dbReference>
<feature type="region of interest" description="Disordered" evidence="4">
    <location>
        <begin position="317"/>
        <end position="354"/>
    </location>
</feature>
<evidence type="ECO:0000313" key="7">
    <source>
        <dbReference type="Proteomes" id="UP000310121"/>
    </source>
</evidence>
<dbReference type="InterPro" id="IPR012677">
    <property type="entry name" value="Nucleotide-bd_a/b_plait_sf"/>
</dbReference>
<dbReference type="EMBL" id="QZBN01000219">
    <property type="protein sequence ID" value="THZ49636.1"/>
    <property type="molecule type" value="Genomic_DNA"/>
</dbReference>
<evidence type="ECO:0000256" key="2">
    <source>
        <dbReference type="ARBA" id="ARBA00022884"/>
    </source>
</evidence>
<reference evidence="6 7" key="1">
    <citation type="submission" date="2018-10" db="EMBL/GenBank/DDBJ databases">
        <title>Fifty Aureobasidium pullulans genomes reveal a recombining polyextremotolerant generalist.</title>
        <authorList>
            <person name="Gostincar C."/>
            <person name="Turk M."/>
            <person name="Zajc J."/>
            <person name="Gunde-Cimerman N."/>
        </authorList>
    </citation>
    <scope>NUCLEOTIDE SEQUENCE [LARGE SCALE GENOMIC DNA]</scope>
    <source>
        <strain evidence="6 7">EXF-3844</strain>
    </source>
</reference>
<feature type="compositionally biased region" description="Polar residues" evidence="4">
    <location>
        <begin position="197"/>
        <end position="213"/>
    </location>
</feature>
<name>A0A4S9VEF0_AURPU</name>
<gene>
    <name evidence="6" type="ORF">D6C90_03306</name>
</gene>
<feature type="region of interest" description="Disordered" evidence="4">
    <location>
        <begin position="48"/>
        <end position="72"/>
    </location>
</feature>
<dbReference type="Pfam" id="PF00076">
    <property type="entry name" value="RRM_1"/>
    <property type="match status" value="1"/>
</dbReference>
<feature type="domain" description="RRM" evidence="5">
    <location>
        <begin position="373"/>
        <end position="450"/>
    </location>
</feature>
<dbReference type="SUPFAM" id="SSF54928">
    <property type="entry name" value="RNA-binding domain, RBD"/>
    <property type="match status" value="2"/>
</dbReference>
<dbReference type="CDD" id="cd12245">
    <property type="entry name" value="RRM_scw1_like"/>
    <property type="match status" value="1"/>
</dbReference>
<feature type="region of interest" description="Disordered" evidence="4">
    <location>
        <begin position="451"/>
        <end position="509"/>
    </location>
</feature>
<dbReference type="AlphaFoldDB" id="A0A4S9VEF0"/>
<organism evidence="6 7">
    <name type="scientific">Aureobasidium pullulans</name>
    <name type="common">Black yeast</name>
    <name type="synonym">Pullularia pullulans</name>
    <dbReference type="NCBI Taxonomy" id="5580"/>
    <lineage>
        <taxon>Eukaryota</taxon>
        <taxon>Fungi</taxon>
        <taxon>Dikarya</taxon>
        <taxon>Ascomycota</taxon>
        <taxon>Pezizomycotina</taxon>
        <taxon>Dothideomycetes</taxon>
        <taxon>Dothideomycetidae</taxon>
        <taxon>Dothideales</taxon>
        <taxon>Saccotheciaceae</taxon>
        <taxon>Aureobasidium</taxon>
    </lineage>
</organism>
<dbReference type="InterPro" id="IPR035979">
    <property type="entry name" value="RBD_domain_sf"/>
</dbReference>